<proteinExistence type="predicted"/>
<feature type="region of interest" description="Disordered" evidence="1">
    <location>
        <begin position="409"/>
        <end position="429"/>
    </location>
</feature>
<evidence type="ECO:0000313" key="3">
    <source>
        <dbReference type="Proteomes" id="UP000221165"/>
    </source>
</evidence>
<dbReference type="OrthoDB" id="420564at2759"/>
<name>A0A2C6L2Y5_9APIC</name>
<keyword evidence="3" id="KW-1185">Reference proteome</keyword>
<organism evidence="2 3">
    <name type="scientific">Cystoisospora suis</name>
    <dbReference type="NCBI Taxonomy" id="483139"/>
    <lineage>
        <taxon>Eukaryota</taxon>
        <taxon>Sar</taxon>
        <taxon>Alveolata</taxon>
        <taxon>Apicomplexa</taxon>
        <taxon>Conoidasida</taxon>
        <taxon>Coccidia</taxon>
        <taxon>Eucoccidiorida</taxon>
        <taxon>Eimeriorina</taxon>
        <taxon>Sarcocystidae</taxon>
        <taxon>Cystoisospora</taxon>
    </lineage>
</organism>
<sequence>MKVEGLVHLRAIHSNDVTTEPPAGLQGKVANEKPLQLCPCISERQTVGCYSWIYALTEHTLAVPGLPPVLSLPISQSRGSTLRGKVLHREDRIEFYHENAFHDPSHPVEQLFCAASGCQERWSAAGRVNRPCACSRSVSDRSKGDVTEEGSTTKAMLCFASFDFITDRSVLRALLRFLYRDIAQYSRSASIDVDVYGETCVFTHIHEETRGPDVGFGHRFERECAEKPRITVGESTGQASNAVDVRDLSSFHLIQSFVLCGTLRLLVRTEVDACIHPEALQDRTDHPTNKTKFFGNSGCREDGPEYVNDYRQGPTLYLSRRQPSTLTPFEDCLLDGNERCLQELKSASERNESRVPWQDLYFQMRIGGVSRLLMAVHSRGRILRTEYCDLPAVARKAFCQTLGFPPGSRGASGGGHPHSSHDNRASTEEPSCASEVEYWCRLATILLEIRDIALSRRGPDKTAFLRIEIGELSELSVYERQNPQPRLSKNLYDRLLRCFSSR</sequence>
<protein>
    <submittedName>
        <fullName evidence="2">Transcription factor btf3</fullName>
    </submittedName>
</protein>
<accession>A0A2C6L2Y5</accession>
<gene>
    <name evidence="2" type="ORF">CSUI_002887</name>
</gene>
<dbReference type="Proteomes" id="UP000221165">
    <property type="component" value="Unassembled WGS sequence"/>
</dbReference>
<dbReference type="VEuPathDB" id="ToxoDB:CSUI_002887"/>
<dbReference type="GeneID" id="94426297"/>
<evidence type="ECO:0000256" key="1">
    <source>
        <dbReference type="SAM" id="MobiDB-lite"/>
    </source>
</evidence>
<dbReference type="RefSeq" id="XP_067924933.1">
    <property type="nucleotide sequence ID" value="XM_068063086.1"/>
</dbReference>
<evidence type="ECO:0000313" key="2">
    <source>
        <dbReference type="EMBL" id="PHJ23257.1"/>
    </source>
</evidence>
<reference evidence="2 3" key="1">
    <citation type="journal article" date="2017" name="Int. J. Parasitol.">
        <title>The genome of the protozoan parasite Cystoisospora suis and a reverse vaccinology approach to identify vaccine candidates.</title>
        <authorList>
            <person name="Palmieri N."/>
            <person name="Shrestha A."/>
            <person name="Ruttkowski B."/>
            <person name="Beck T."/>
            <person name="Vogl C."/>
            <person name="Tomley F."/>
            <person name="Blake D.P."/>
            <person name="Joachim A."/>
        </authorList>
    </citation>
    <scope>NUCLEOTIDE SEQUENCE [LARGE SCALE GENOMIC DNA]</scope>
    <source>
        <strain evidence="2 3">Wien I</strain>
    </source>
</reference>
<dbReference type="EMBL" id="MIGC01001229">
    <property type="protein sequence ID" value="PHJ23257.1"/>
    <property type="molecule type" value="Genomic_DNA"/>
</dbReference>
<dbReference type="AlphaFoldDB" id="A0A2C6L2Y5"/>
<comment type="caution">
    <text evidence="2">The sequence shown here is derived from an EMBL/GenBank/DDBJ whole genome shotgun (WGS) entry which is preliminary data.</text>
</comment>